<evidence type="ECO:0000256" key="1">
    <source>
        <dbReference type="SAM" id="MobiDB-lite"/>
    </source>
</evidence>
<proteinExistence type="predicted"/>
<evidence type="ECO:0000313" key="3">
    <source>
        <dbReference type="Proteomes" id="UP000835052"/>
    </source>
</evidence>
<sequence>MERRDDLQHVLMPNQQEENLPESDDWRMEERPAMEVVVGQGSVEGEFVEVDDIGQVDHVIELGQHHEYEDGFPSLLPIRDGAPLLTLNLPDLISKSIPFANGEKMIICFNKKCSRQIAFAGYLYSISGYLEENSWNLWKCVNENCDGSVRTSPNCLELRVRTEHISSCVPDDAQIRLRIAIYDLRLMAEFTDLSLQLLFAGNESRMKADNGDIAHLMPSFETLRTTLEDHRVNKANIYLLVRL</sequence>
<comment type="caution">
    <text evidence="2">The sequence shown here is derived from an EMBL/GenBank/DDBJ whole genome shotgun (WGS) entry which is preliminary data.</text>
</comment>
<keyword evidence="3" id="KW-1185">Reference proteome</keyword>
<accession>A0A8S1HM59</accession>
<reference evidence="2" key="1">
    <citation type="submission" date="2020-10" db="EMBL/GenBank/DDBJ databases">
        <authorList>
            <person name="Kikuchi T."/>
        </authorList>
    </citation>
    <scope>NUCLEOTIDE SEQUENCE</scope>
    <source>
        <strain evidence="2">NKZ352</strain>
    </source>
</reference>
<gene>
    <name evidence="2" type="ORF">CAUJ_LOCUS12226</name>
</gene>
<name>A0A8S1HM59_9PELO</name>
<dbReference type="Proteomes" id="UP000835052">
    <property type="component" value="Unassembled WGS sequence"/>
</dbReference>
<dbReference type="OrthoDB" id="5808382at2759"/>
<evidence type="ECO:0000313" key="2">
    <source>
        <dbReference type="EMBL" id="CAD6196311.1"/>
    </source>
</evidence>
<protein>
    <recommendedName>
        <fullName evidence="4">FLYWCH-type domain-containing protein</fullName>
    </recommendedName>
</protein>
<dbReference type="EMBL" id="CAJGYM010000070">
    <property type="protein sequence ID" value="CAD6196311.1"/>
    <property type="molecule type" value="Genomic_DNA"/>
</dbReference>
<organism evidence="2 3">
    <name type="scientific">Caenorhabditis auriculariae</name>
    <dbReference type="NCBI Taxonomy" id="2777116"/>
    <lineage>
        <taxon>Eukaryota</taxon>
        <taxon>Metazoa</taxon>
        <taxon>Ecdysozoa</taxon>
        <taxon>Nematoda</taxon>
        <taxon>Chromadorea</taxon>
        <taxon>Rhabditida</taxon>
        <taxon>Rhabditina</taxon>
        <taxon>Rhabditomorpha</taxon>
        <taxon>Rhabditoidea</taxon>
        <taxon>Rhabditidae</taxon>
        <taxon>Peloderinae</taxon>
        <taxon>Caenorhabditis</taxon>
    </lineage>
</organism>
<evidence type="ECO:0008006" key="4">
    <source>
        <dbReference type="Google" id="ProtNLM"/>
    </source>
</evidence>
<dbReference type="AlphaFoldDB" id="A0A8S1HM59"/>
<feature type="region of interest" description="Disordered" evidence="1">
    <location>
        <begin position="1"/>
        <end position="22"/>
    </location>
</feature>